<sequence>MRYVGGRKEDRVSTVPPITCEISEPGHGERGYCVPLMRNALASLLKEKASFGQEFGGISRSVGEIFSGGGDGKLKVFISLDSRRTGLP</sequence>
<organism evidence="1 2">
    <name type="scientific">Eleginops maclovinus</name>
    <name type="common">Patagonian blennie</name>
    <name type="synonym">Eleginus maclovinus</name>
    <dbReference type="NCBI Taxonomy" id="56733"/>
    <lineage>
        <taxon>Eukaryota</taxon>
        <taxon>Metazoa</taxon>
        <taxon>Chordata</taxon>
        <taxon>Craniata</taxon>
        <taxon>Vertebrata</taxon>
        <taxon>Euteleostomi</taxon>
        <taxon>Actinopterygii</taxon>
        <taxon>Neopterygii</taxon>
        <taxon>Teleostei</taxon>
        <taxon>Neoteleostei</taxon>
        <taxon>Acanthomorphata</taxon>
        <taxon>Eupercaria</taxon>
        <taxon>Perciformes</taxon>
        <taxon>Notothenioidei</taxon>
        <taxon>Eleginopidae</taxon>
        <taxon>Eleginops</taxon>
    </lineage>
</organism>
<reference evidence="1 2" key="1">
    <citation type="journal article" date="2023" name="Genes (Basel)">
        <title>Chromosome-Level Genome Assembly and Circadian Gene Repertoire of the Patagonia Blennie Eleginops maclovinus-The Closest Ancestral Proxy of Antarctic Cryonotothenioids.</title>
        <authorList>
            <person name="Cheng C.C."/>
            <person name="Rivera-Colon A.G."/>
            <person name="Minhas B.F."/>
            <person name="Wilson L."/>
            <person name="Rayamajhi N."/>
            <person name="Vargas-Chacoff L."/>
            <person name="Catchen J.M."/>
        </authorList>
    </citation>
    <scope>NUCLEOTIDE SEQUENCE [LARGE SCALE GENOMIC DNA]</scope>
    <source>
        <strain evidence="1">JMC-PN-2008</strain>
    </source>
</reference>
<evidence type="ECO:0000313" key="1">
    <source>
        <dbReference type="EMBL" id="KAK5850091.1"/>
    </source>
</evidence>
<proteinExistence type="predicted"/>
<reference evidence="1 2" key="2">
    <citation type="journal article" date="2023" name="Mol. Biol. Evol.">
        <title>Genomics of Secondarily Temperate Adaptation in the Only Non-Antarctic Icefish.</title>
        <authorList>
            <person name="Rivera-Colon A.G."/>
            <person name="Rayamajhi N."/>
            <person name="Minhas B.F."/>
            <person name="Madrigal G."/>
            <person name="Bilyk K.T."/>
            <person name="Yoon V."/>
            <person name="Hune M."/>
            <person name="Gregory S."/>
            <person name="Cheng C.H.C."/>
            <person name="Catchen J.M."/>
        </authorList>
    </citation>
    <scope>NUCLEOTIDE SEQUENCE [LARGE SCALE GENOMIC DNA]</scope>
    <source>
        <strain evidence="1">JMC-PN-2008</strain>
    </source>
</reference>
<comment type="caution">
    <text evidence="1">The sequence shown here is derived from an EMBL/GenBank/DDBJ whole genome shotgun (WGS) entry which is preliminary data.</text>
</comment>
<protein>
    <submittedName>
        <fullName evidence="1">Uncharacterized protein</fullName>
    </submittedName>
</protein>
<dbReference type="EMBL" id="JAUZQC010000023">
    <property type="protein sequence ID" value="KAK5850091.1"/>
    <property type="molecule type" value="Genomic_DNA"/>
</dbReference>
<evidence type="ECO:0000313" key="2">
    <source>
        <dbReference type="Proteomes" id="UP001346869"/>
    </source>
</evidence>
<dbReference type="AlphaFoldDB" id="A0AAN7ZZ19"/>
<accession>A0AAN7ZZ19</accession>
<dbReference type="Proteomes" id="UP001346869">
    <property type="component" value="Unassembled WGS sequence"/>
</dbReference>
<keyword evidence="2" id="KW-1185">Reference proteome</keyword>
<gene>
    <name evidence="1" type="ORF">PBY51_014370</name>
</gene>
<name>A0AAN7ZZ19_ELEMC</name>